<gene>
    <name evidence="23" type="ORF">V8G54_035414</name>
</gene>
<evidence type="ECO:0000256" key="15">
    <source>
        <dbReference type="ARBA" id="ARBA00023180"/>
    </source>
</evidence>
<dbReference type="InterPro" id="IPR001245">
    <property type="entry name" value="Ser-Thr/Tyr_kinase_cat_dom"/>
</dbReference>
<dbReference type="GO" id="GO:0004674">
    <property type="term" value="F:protein serine/threonine kinase activity"/>
    <property type="evidence" value="ECO:0007669"/>
    <property type="project" value="UniProtKB-KW"/>
</dbReference>
<keyword evidence="6 19" id="KW-0812">Transmembrane</keyword>
<feature type="domain" description="LysM" evidence="22">
    <location>
        <begin position="163"/>
        <end position="211"/>
    </location>
</feature>
<keyword evidence="9" id="KW-0418">Kinase</keyword>
<dbReference type="FunFam" id="3.30.200.20:FF:000468">
    <property type="entry name" value="LysM receptor kinase 2"/>
    <property type="match status" value="1"/>
</dbReference>
<evidence type="ECO:0000256" key="1">
    <source>
        <dbReference type="ARBA" id="ARBA00004162"/>
    </source>
</evidence>
<dbReference type="InterPro" id="IPR008271">
    <property type="entry name" value="Ser/Thr_kinase_AS"/>
</dbReference>
<dbReference type="Pfam" id="PF23577">
    <property type="entry name" value="LysM_RLK"/>
    <property type="match status" value="1"/>
</dbReference>
<dbReference type="InterPro" id="IPR011009">
    <property type="entry name" value="Kinase-like_dom_sf"/>
</dbReference>
<dbReference type="Gene3D" id="1.10.510.10">
    <property type="entry name" value="Transferase(Phosphotransferase) domain 1"/>
    <property type="match status" value="1"/>
</dbReference>
<name>A0AAQ3MFE7_VIGMU</name>
<keyword evidence="11 19" id="KW-1133">Transmembrane helix</keyword>
<reference evidence="23 24" key="1">
    <citation type="journal article" date="2023" name="Life. Sci Alliance">
        <title>Evolutionary insights into 3D genome organization and epigenetic landscape of Vigna mungo.</title>
        <authorList>
            <person name="Junaid A."/>
            <person name="Singh B."/>
            <person name="Bhatia S."/>
        </authorList>
    </citation>
    <scope>NUCLEOTIDE SEQUENCE [LARGE SCALE GENOMIC DNA]</scope>
    <source>
        <strain evidence="23">Urdbean</strain>
    </source>
</reference>
<dbReference type="InterPro" id="IPR000719">
    <property type="entry name" value="Prot_kinase_dom"/>
</dbReference>
<keyword evidence="7 20" id="KW-0732">Signal</keyword>
<evidence type="ECO:0000256" key="7">
    <source>
        <dbReference type="ARBA" id="ARBA00022729"/>
    </source>
</evidence>
<evidence type="ECO:0000259" key="22">
    <source>
        <dbReference type="PROSITE" id="PS51782"/>
    </source>
</evidence>
<evidence type="ECO:0000256" key="11">
    <source>
        <dbReference type="ARBA" id="ARBA00022989"/>
    </source>
</evidence>
<dbReference type="PROSITE" id="PS00107">
    <property type="entry name" value="PROTEIN_KINASE_ATP"/>
    <property type="match status" value="1"/>
</dbReference>
<evidence type="ECO:0000256" key="20">
    <source>
        <dbReference type="SAM" id="SignalP"/>
    </source>
</evidence>
<dbReference type="SMART" id="SM00220">
    <property type="entry name" value="S_TKc"/>
    <property type="match status" value="1"/>
</dbReference>
<evidence type="ECO:0000256" key="5">
    <source>
        <dbReference type="ARBA" id="ARBA00022679"/>
    </source>
</evidence>
<keyword evidence="4" id="KW-0723">Serine/threonine-protein kinase</keyword>
<dbReference type="GO" id="GO:0045087">
    <property type="term" value="P:innate immune response"/>
    <property type="evidence" value="ECO:0007669"/>
    <property type="project" value="InterPro"/>
</dbReference>
<keyword evidence="12 19" id="KW-0472">Membrane</keyword>
<dbReference type="PANTHER" id="PTHR46204">
    <property type="entry name" value="CHITIN ELICITOR RECEPTOR KINASE 1-RELATED"/>
    <property type="match status" value="1"/>
</dbReference>
<feature type="signal peptide" evidence="20">
    <location>
        <begin position="1"/>
        <end position="23"/>
    </location>
</feature>
<evidence type="ECO:0000256" key="16">
    <source>
        <dbReference type="ARBA" id="ARBA00047899"/>
    </source>
</evidence>
<evidence type="ECO:0000313" key="24">
    <source>
        <dbReference type="Proteomes" id="UP001374535"/>
    </source>
</evidence>
<keyword evidence="5" id="KW-0808">Transferase</keyword>
<proteinExistence type="predicted"/>
<dbReference type="Gene3D" id="3.30.200.20">
    <property type="entry name" value="Phosphorylase Kinase, domain 1"/>
    <property type="match status" value="1"/>
</dbReference>
<evidence type="ECO:0000256" key="6">
    <source>
        <dbReference type="ARBA" id="ARBA00022692"/>
    </source>
</evidence>
<dbReference type="PROSITE" id="PS00108">
    <property type="entry name" value="PROTEIN_KINASE_ST"/>
    <property type="match status" value="1"/>
</dbReference>
<evidence type="ECO:0000256" key="3">
    <source>
        <dbReference type="ARBA" id="ARBA00022475"/>
    </source>
</evidence>
<comment type="catalytic activity">
    <reaction evidence="16">
        <text>L-threonyl-[protein] + ATP = O-phospho-L-threonyl-[protein] + ADP + H(+)</text>
        <dbReference type="Rhea" id="RHEA:46608"/>
        <dbReference type="Rhea" id="RHEA-COMP:11060"/>
        <dbReference type="Rhea" id="RHEA-COMP:11605"/>
        <dbReference type="ChEBI" id="CHEBI:15378"/>
        <dbReference type="ChEBI" id="CHEBI:30013"/>
        <dbReference type="ChEBI" id="CHEBI:30616"/>
        <dbReference type="ChEBI" id="CHEBI:61977"/>
        <dbReference type="ChEBI" id="CHEBI:456216"/>
        <dbReference type="EC" id="2.7.11.1"/>
    </reaction>
</comment>
<dbReference type="EC" id="2.7.11.1" evidence="2"/>
<keyword evidence="3" id="KW-1003">Cell membrane</keyword>
<dbReference type="AlphaFoldDB" id="A0AAQ3MFE7"/>
<keyword evidence="15" id="KW-0325">Glycoprotein</keyword>
<evidence type="ECO:0000256" key="10">
    <source>
        <dbReference type="ARBA" id="ARBA00022840"/>
    </source>
</evidence>
<feature type="chain" id="PRO_5043027386" description="non-specific serine/threonine protein kinase" evidence="20">
    <location>
        <begin position="24"/>
        <end position="626"/>
    </location>
</feature>
<dbReference type="Pfam" id="PF01476">
    <property type="entry name" value="LysM"/>
    <property type="match status" value="1"/>
</dbReference>
<evidence type="ECO:0000313" key="23">
    <source>
        <dbReference type="EMBL" id="WVY89900.1"/>
    </source>
</evidence>
<dbReference type="InterPro" id="IPR057097">
    <property type="entry name" value="LysM_RLK3/10"/>
</dbReference>
<dbReference type="PANTHER" id="PTHR46204:SF12">
    <property type="entry name" value="LYSM RECEPTOR KINASE K1B"/>
    <property type="match status" value="1"/>
</dbReference>
<dbReference type="FunFam" id="1.10.510.10:FF:000468">
    <property type="entry name" value="PTI1-like tyrosine-protein kinase 3"/>
    <property type="match status" value="1"/>
</dbReference>
<evidence type="ECO:0000256" key="19">
    <source>
        <dbReference type="SAM" id="Phobius"/>
    </source>
</evidence>
<keyword evidence="24" id="KW-1185">Reference proteome</keyword>
<feature type="transmembrane region" description="Helical" evidence="19">
    <location>
        <begin position="253"/>
        <end position="277"/>
    </location>
</feature>
<keyword evidence="10 18" id="KW-0067">ATP-binding</keyword>
<evidence type="ECO:0000256" key="12">
    <source>
        <dbReference type="ARBA" id="ARBA00023136"/>
    </source>
</evidence>
<dbReference type="Pfam" id="PF07714">
    <property type="entry name" value="PK_Tyr_Ser-Thr"/>
    <property type="match status" value="1"/>
</dbReference>
<dbReference type="GO" id="GO:0005524">
    <property type="term" value="F:ATP binding"/>
    <property type="evidence" value="ECO:0007669"/>
    <property type="project" value="UniProtKB-UniRule"/>
</dbReference>
<evidence type="ECO:0000256" key="17">
    <source>
        <dbReference type="ARBA" id="ARBA00048679"/>
    </source>
</evidence>
<evidence type="ECO:0000256" key="4">
    <source>
        <dbReference type="ARBA" id="ARBA00022527"/>
    </source>
</evidence>
<dbReference type="GO" id="GO:0019199">
    <property type="term" value="F:transmembrane receptor protein kinase activity"/>
    <property type="evidence" value="ECO:0007669"/>
    <property type="project" value="InterPro"/>
</dbReference>
<comment type="subcellular location">
    <subcellularLocation>
        <location evidence="1">Cell membrane</location>
        <topology evidence="1">Single-pass membrane protein</topology>
    </subcellularLocation>
</comment>
<evidence type="ECO:0000256" key="14">
    <source>
        <dbReference type="ARBA" id="ARBA00023170"/>
    </source>
</evidence>
<accession>A0AAQ3MFE7</accession>
<keyword evidence="13" id="KW-1015">Disulfide bond</keyword>
<evidence type="ECO:0000256" key="8">
    <source>
        <dbReference type="ARBA" id="ARBA00022741"/>
    </source>
</evidence>
<evidence type="ECO:0000256" key="18">
    <source>
        <dbReference type="PROSITE-ProRule" id="PRU10141"/>
    </source>
</evidence>
<evidence type="ECO:0000259" key="21">
    <source>
        <dbReference type="PROSITE" id="PS50011"/>
    </source>
</evidence>
<feature type="domain" description="Protein kinase" evidence="21">
    <location>
        <begin position="338"/>
        <end position="601"/>
    </location>
</feature>
<dbReference type="PROSITE" id="PS51782">
    <property type="entry name" value="LYSM"/>
    <property type="match status" value="1"/>
</dbReference>
<dbReference type="Proteomes" id="UP001374535">
    <property type="component" value="Chromosome 11"/>
</dbReference>
<dbReference type="PROSITE" id="PS50011">
    <property type="entry name" value="PROTEIN_KINASE_DOM"/>
    <property type="match status" value="1"/>
</dbReference>
<evidence type="ECO:0000256" key="9">
    <source>
        <dbReference type="ARBA" id="ARBA00022777"/>
    </source>
</evidence>
<dbReference type="InterPro" id="IPR044812">
    <property type="entry name" value="CERK1/LYK3-like"/>
</dbReference>
<evidence type="ECO:0000256" key="13">
    <source>
        <dbReference type="ARBA" id="ARBA00023157"/>
    </source>
</evidence>
<dbReference type="GO" id="GO:0005886">
    <property type="term" value="C:plasma membrane"/>
    <property type="evidence" value="ECO:0007669"/>
    <property type="project" value="UniProtKB-SubCell"/>
</dbReference>
<keyword evidence="8 18" id="KW-0547">Nucleotide-binding</keyword>
<dbReference type="EMBL" id="CP144690">
    <property type="protein sequence ID" value="WVY89900.1"/>
    <property type="molecule type" value="Genomic_DNA"/>
</dbReference>
<organism evidence="23 24">
    <name type="scientific">Vigna mungo</name>
    <name type="common">Black gram</name>
    <name type="synonym">Phaseolus mungo</name>
    <dbReference type="NCBI Taxonomy" id="3915"/>
    <lineage>
        <taxon>Eukaryota</taxon>
        <taxon>Viridiplantae</taxon>
        <taxon>Streptophyta</taxon>
        <taxon>Embryophyta</taxon>
        <taxon>Tracheophyta</taxon>
        <taxon>Spermatophyta</taxon>
        <taxon>Magnoliopsida</taxon>
        <taxon>eudicotyledons</taxon>
        <taxon>Gunneridae</taxon>
        <taxon>Pentapetalae</taxon>
        <taxon>rosids</taxon>
        <taxon>fabids</taxon>
        <taxon>Fabales</taxon>
        <taxon>Fabaceae</taxon>
        <taxon>Papilionoideae</taxon>
        <taxon>50 kb inversion clade</taxon>
        <taxon>NPAAA clade</taxon>
        <taxon>indigoferoid/millettioid clade</taxon>
        <taxon>Phaseoleae</taxon>
        <taxon>Vigna</taxon>
    </lineage>
</organism>
<keyword evidence="14" id="KW-0675">Receptor</keyword>
<evidence type="ECO:0000256" key="2">
    <source>
        <dbReference type="ARBA" id="ARBA00012513"/>
    </source>
</evidence>
<feature type="binding site" evidence="18">
    <location>
        <position position="366"/>
    </location>
    <ligand>
        <name>ATP</name>
        <dbReference type="ChEBI" id="CHEBI:30616"/>
    </ligand>
</feature>
<sequence length="626" mass="69255">MENRFRLLVFFMLWASMVHSAESECKRDCDLALASYNLTGGDLTYLSKLMKSEVVSKPEDILPYNSETIKNKDQVQAFTRVNVPFPCDCIGDFLGHIFKYDVVSGDTYMSIATQNYSDLTTVQLLQSFNSYSPTGLPDTATLDVFVNCSCGNSDISKDYGLFITYPLRPEDSLQSIANETGIESDLLLKYNPGVNFSQGSGLVYIPGKVEPPNCLSCVWKYVHQRTNHVKWVNDAKAATDGFCLEVKNHVHNLVIAGISAGVVTALLLLAFCGYVTYYRRKKVWKRKLLTDEFMMNSARVMNDEASGVPDAEIGTNTIRVDNSAEFSYEELANATNNFSLANKIGQGGFGEVYYAELNGEKAAVKKMDMQATREFLAELKVLTRVHHLNLVSLIGYCIESSLFLVYEYIENGNLGQHLRRSVQIALDSARGLQYIHEHTVPVYIHRDIKSENILIDRKLCAKVADFGLTKLIDVGSSSLLTANMKGTFGYMPPEYAYGNVSPKIDVYAFGVVLYELISAKEALITGGVHGAQLKGLVSLFDAAFDQQDPTEGLKKLVDPRLGDNYPIDSVCKMALLAKACTESDPQQRPNMSSVVVTLTALTSNSEDWDIASIIENPALANLMSGK</sequence>
<dbReference type="InterPro" id="IPR017441">
    <property type="entry name" value="Protein_kinase_ATP_BS"/>
</dbReference>
<dbReference type="SUPFAM" id="SSF56112">
    <property type="entry name" value="Protein kinase-like (PK-like)"/>
    <property type="match status" value="1"/>
</dbReference>
<dbReference type="InterPro" id="IPR018392">
    <property type="entry name" value="LysM"/>
</dbReference>
<protein>
    <recommendedName>
        <fullName evidence="2">non-specific serine/threonine protein kinase</fullName>
        <ecNumber evidence="2">2.7.11.1</ecNumber>
    </recommendedName>
</protein>
<dbReference type="GO" id="GO:0009617">
    <property type="term" value="P:response to bacterium"/>
    <property type="evidence" value="ECO:0007669"/>
    <property type="project" value="UniProtKB-ARBA"/>
</dbReference>
<comment type="catalytic activity">
    <reaction evidence="17">
        <text>L-seryl-[protein] + ATP = O-phospho-L-seryl-[protein] + ADP + H(+)</text>
        <dbReference type="Rhea" id="RHEA:17989"/>
        <dbReference type="Rhea" id="RHEA-COMP:9863"/>
        <dbReference type="Rhea" id="RHEA-COMP:11604"/>
        <dbReference type="ChEBI" id="CHEBI:15378"/>
        <dbReference type="ChEBI" id="CHEBI:29999"/>
        <dbReference type="ChEBI" id="CHEBI:30616"/>
        <dbReference type="ChEBI" id="CHEBI:83421"/>
        <dbReference type="ChEBI" id="CHEBI:456216"/>
        <dbReference type="EC" id="2.7.11.1"/>
    </reaction>
</comment>